<proteinExistence type="predicted"/>
<reference evidence="2 3" key="1">
    <citation type="submission" date="2017-05" db="EMBL/GenBank/DDBJ databases">
        <authorList>
            <person name="Song R."/>
            <person name="Chenine A.L."/>
            <person name="Ruprecht R.M."/>
        </authorList>
    </citation>
    <scope>NUCLEOTIDE SEQUENCE [LARGE SCALE GENOMIC DNA]</scope>
    <source>
        <strain evidence="2 3">CECT 8899</strain>
    </source>
</reference>
<name>A0A238LG48_9RHOB</name>
<accession>A0A238LG48</accession>
<keyword evidence="1" id="KW-0472">Membrane</keyword>
<feature type="transmembrane region" description="Helical" evidence="1">
    <location>
        <begin position="45"/>
        <end position="62"/>
    </location>
</feature>
<evidence type="ECO:0000256" key="1">
    <source>
        <dbReference type="SAM" id="Phobius"/>
    </source>
</evidence>
<evidence type="ECO:0000313" key="3">
    <source>
        <dbReference type="Proteomes" id="UP000201613"/>
    </source>
</evidence>
<protein>
    <submittedName>
        <fullName evidence="2">Uncharacterized protein</fullName>
    </submittedName>
</protein>
<feature type="transmembrane region" description="Helical" evidence="1">
    <location>
        <begin position="21"/>
        <end position="39"/>
    </location>
</feature>
<gene>
    <name evidence="2" type="ORF">LOM8899_02742</name>
</gene>
<organism evidence="2 3">
    <name type="scientific">Flavimaricola marinus</name>
    <dbReference type="NCBI Taxonomy" id="1819565"/>
    <lineage>
        <taxon>Bacteria</taxon>
        <taxon>Pseudomonadati</taxon>
        <taxon>Pseudomonadota</taxon>
        <taxon>Alphaproteobacteria</taxon>
        <taxon>Rhodobacterales</taxon>
        <taxon>Paracoccaceae</taxon>
        <taxon>Flavimaricola</taxon>
    </lineage>
</organism>
<keyword evidence="3" id="KW-1185">Reference proteome</keyword>
<dbReference type="EMBL" id="FXZK01000005">
    <property type="protein sequence ID" value="SMY08588.1"/>
    <property type="molecule type" value="Genomic_DNA"/>
</dbReference>
<keyword evidence="1" id="KW-0812">Transmembrane</keyword>
<dbReference type="Proteomes" id="UP000201613">
    <property type="component" value="Unassembled WGS sequence"/>
</dbReference>
<dbReference type="RefSeq" id="WP_093992780.1">
    <property type="nucleotide sequence ID" value="NZ_FXZK01000005.1"/>
</dbReference>
<dbReference type="AlphaFoldDB" id="A0A238LG48"/>
<keyword evidence="1" id="KW-1133">Transmembrane helix</keyword>
<sequence length="165" mass="18077">MLEPDENGVLLRLAPSAGRRVMAVATIYLLGALLIWMALAQPPALGWAVFLIALGAFILWAAERMRRATSMRLELTEEGLRDSSGRVLADWDEIAKVERGTFAFKPSNGFVLILKEKGPGAWAPGLYWRIGRRVGVGGVTPMRETKFMGEQIALSLAQRQGNLGL</sequence>
<dbReference type="OrthoDB" id="7862519at2"/>
<evidence type="ECO:0000313" key="2">
    <source>
        <dbReference type="EMBL" id="SMY08588.1"/>
    </source>
</evidence>